<dbReference type="EC" id="1.2.4.1" evidence="5"/>
<sequence length="329" mass="35751">MMSVRDALNQALDEEFARDERVFMMGEEVGAYQGAYKISKGLYQKYPGRVIDTPITEAGFCGMGVGAAMAGARPIVEFMTWNFALQAIDHIVNTAAKSRYMSGGKISCPITFRGPNGPPTATGAQHSQCFAAWYSSLPGVKVVSPWNCDDAKGLLKASIRDPNPVIFLESELGYNQTFPLSEEAQSPDFVLPLGKAKVEVSGKDVTIITFSRLVGEAVKAAETLQKEHGISAEVINLRTIRPLDIETIVASVKKTNRLVTAEEGFYQCGVGAELIAVVNEQCFDYLDAPPERISAADVPMPYGKAIEDMAIPQAINIVNAAKRVCYRKK</sequence>
<proteinExistence type="predicted"/>
<dbReference type="GO" id="GO:0006086">
    <property type="term" value="P:pyruvate decarboxylation to acetyl-CoA"/>
    <property type="evidence" value="ECO:0007669"/>
    <property type="project" value="InterPro"/>
</dbReference>
<protein>
    <recommendedName>
        <fullName evidence="5">Pyruvate dehydrogenase E1 component subunit beta</fullName>
        <ecNumber evidence="5">1.2.4.1</ecNumber>
    </recommendedName>
</protein>
<comment type="catalytic activity">
    <reaction evidence="5">
        <text>N(6)-[(R)-lipoyl]-L-lysyl-[protein] + pyruvate + H(+) = N(6)-[(R)-S(8)-acetyldihydrolipoyl]-L-lysyl-[protein] + CO2</text>
        <dbReference type="Rhea" id="RHEA:19189"/>
        <dbReference type="Rhea" id="RHEA-COMP:10474"/>
        <dbReference type="Rhea" id="RHEA-COMP:10478"/>
        <dbReference type="ChEBI" id="CHEBI:15361"/>
        <dbReference type="ChEBI" id="CHEBI:15378"/>
        <dbReference type="ChEBI" id="CHEBI:16526"/>
        <dbReference type="ChEBI" id="CHEBI:83099"/>
        <dbReference type="ChEBI" id="CHEBI:83111"/>
        <dbReference type="EC" id="1.2.4.1"/>
    </reaction>
</comment>
<evidence type="ECO:0000256" key="4">
    <source>
        <dbReference type="ARBA" id="ARBA00023317"/>
    </source>
</evidence>
<reference evidence="7" key="1">
    <citation type="journal article" date="2020" name="J. Eukaryot. Microbiol.">
        <title>De novo Sequencing, Assembly and Annotation of the Transcriptome for the Free-Living Testate Amoeba Arcella intermedia.</title>
        <authorList>
            <person name="Ribeiro G.M."/>
            <person name="Porfirio-Sousa A.L."/>
            <person name="Maurer-Alcala X.X."/>
            <person name="Katz L.A."/>
            <person name="Lahr D.J.G."/>
        </authorList>
    </citation>
    <scope>NUCLEOTIDE SEQUENCE</scope>
</reference>
<dbReference type="PANTHER" id="PTHR11624">
    <property type="entry name" value="DEHYDROGENASE RELATED"/>
    <property type="match status" value="1"/>
</dbReference>
<evidence type="ECO:0000256" key="2">
    <source>
        <dbReference type="ARBA" id="ARBA00023002"/>
    </source>
</evidence>
<dbReference type="NCBIfam" id="NF008854">
    <property type="entry name" value="PRK11892.1"/>
    <property type="match status" value="1"/>
</dbReference>
<evidence type="ECO:0000313" key="7">
    <source>
        <dbReference type="EMBL" id="NDV33476.1"/>
    </source>
</evidence>
<dbReference type="Gene3D" id="3.40.50.970">
    <property type="match status" value="1"/>
</dbReference>
<accession>A0A6B2L924</accession>
<dbReference type="Gene3D" id="3.40.50.920">
    <property type="match status" value="1"/>
</dbReference>
<dbReference type="EMBL" id="GIBP01004507">
    <property type="protein sequence ID" value="NDV33476.1"/>
    <property type="molecule type" value="Transcribed_RNA"/>
</dbReference>
<comment type="cofactor">
    <cofactor evidence="1 5">
        <name>thiamine diphosphate</name>
        <dbReference type="ChEBI" id="CHEBI:58937"/>
    </cofactor>
</comment>
<dbReference type="GO" id="GO:0004739">
    <property type="term" value="F:pyruvate dehydrogenase (acetyl-transferring) activity"/>
    <property type="evidence" value="ECO:0007669"/>
    <property type="project" value="UniProtKB-UniRule"/>
</dbReference>
<dbReference type="SMART" id="SM00861">
    <property type="entry name" value="Transket_pyr"/>
    <property type="match status" value="1"/>
</dbReference>
<feature type="domain" description="Transketolase-like pyrimidine-binding" evidence="6">
    <location>
        <begin position="2"/>
        <end position="176"/>
    </location>
</feature>
<evidence type="ECO:0000256" key="1">
    <source>
        <dbReference type="ARBA" id="ARBA00001964"/>
    </source>
</evidence>
<dbReference type="CDD" id="cd07036">
    <property type="entry name" value="TPP_PYR_E1-PDHc-beta_like"/>
    <property type="match status" value="1"/>
</dbReference>
<dbReference type="SUPFAM" id="SSF52922">
    <property type="entry name" value="TK C-terminal domain-like"/>
    <property type="match status" value="1"/>
</dbReference>
<dbReference type="InterPro" id="IPR033248">
    <property type="entry name" value="Transketolase_C"/>
</dbReference>
<keyword evidence="4 5" id="KW-0670">Pyruvate</keyword>
<dbReference type="InterPro" id="IPR009014">
    <property type="entry name" value="Transketo_C/PFOR_II"/>
</dbReference>
<dbReference type="Pfam" id="PF02779">
    <property type="entry name" value="Transket_pyr"/>
    <property type="match status" value="1"/>
</dbReference>
<dbReference type="FunFam" id="3.40.50.970:FF:000001">
    <property type="entry name" value="Pyruvate dehydrogenase E1 beta subunit"/>
    <property type="match status" value="1"/>
</dbReference>
<evidence type="ECO:0000256" key="5">
    <source>
        <dbReference type="RuleBase" id="RU364074"/>
    </source>
</evidence>
<evidence type="ECO:0000259" key="6">
    <source>
        <dbReference type="SMART" id="SM00861"/>
    </source>
</evidence>
<keyword evidence="2 5" id="KW-0560">Oxidoreductase</keyword>
<dbReference type="NCBIfam" id="NF006667">
    <property type="entry name" value="PRK09212.1"/>
    <property type="match status" value="1"/>
</dbReference>
<name>A0A6B2L924_9EUKA</name>
<dbReference type="FunFam" id="3.40.50.920:FF:000001">
    <property type="entry name" value="Pyruvate dehydrogenase E1 beta subunit"/>
    <property type="match status" value="1"/>
</dbReference>
<evidence type="ECO:0000256" key="3">
    <source>
        <dbReference type="ARBA" id="ARBA00023052"/>
    </source>
</evidence>
<dbReference type="InterPro" id="IPR029061">
    <property type="entry name" value="THDP-binding"/>
</dbReference>
<keyword evidence="3 5" id="KW-0786">Thiamine pyrophosphate</keyword>
<dbReference type="Pfam" id="PF02780">
    <property type="entry name" value="Transketolase_C"/>
    <property type="match status" value="1"/>
</dbReference>
<dbReference type="InterPro" id="IPR027110">
    <property type="entry name" value="PDHB_mito-type"/>
</dbReference>
<dbReference type="InterPro" id="IPR005475">
    <property type="entry name" value="Transketolase-like_Pyr-bd"/>
</dbReference>
<organism evidence="7">
    <name type="scientific">Arcella intermedia</name>
    <dbReference type="NCBI Taxonomy" id="1963864"/>
    <lineage>
        <taxon>Eukaryota</taxon>
        <taxon>Amoebozoa</taxon>
        <taxon>Tubulinea</taxon>
        <taxon>Elardia</taxon>
        <taxon>Arcellinida</taxon>
        <taxon>Sphaerothecina</taxon>
        <taxon>Arcellidae</taxon>
        <taxon>Arcella</taxon>
    </lineage>
</organism>
<dbReference type="SUPFAM" id="SSF52518">
    <property type="entry name" value="Thiamin diphosphate-binding fold (THDP-binding)"/>
    <property type="match status" value="1"/>
</dbReference>
<comment type="function">
    <text evidence="5">The pyruvate dehydrogenase complex catalyzes the overall conversion of pyruvate to acetyl-CoA and CO2.</text>
</comment>
<dbReference type="PANTHER" id="PTHR11624:SF96">
    <property type="entry name" value="PYRUVATE DEHYDROGENASE E1 COMPONENT SUBUNIT BETA, MITOCHONDRIAL"/>
    <property type="match status" value="1"/>
</dbReference>
<dbReference type="AlphaFoldDB" id="A0A6B2L924"/>